<evidence type="ECO:0000313" key="1">
    <source>
        <dbReference type="EMBL" id="QHU31495.1"/>
    </source>
</evidence>
<name>A0A6C0LNB4_9ZZZZ</name>
<accession>A0A6C0LNB4</accession>
<organism evidence="1">
    <name type="scientific">viral metagenome</name>
    <dbReference type="NCBI Taxonomy" id="1070528"/>
    <lineage>
        <taxon>unclassified sequences</taxon>
        <taxon>metagenomes</taxon>
        <taxon>organismal metagenomes</taxon>
    </lineage>
</organism>
<dbReference type="AlphaFoldDB" id="A0A6C0LNB4"/>
<reference evidence="1" key="1">
    <citation type="journal article" date="2020" name="Nature">
        <title>Giant virus diversity and host interactions through global metagenomics.</title>
        <authorList>
            <person name="Schulz F."/>
            <person name="Roux S."/>
            <person name="Paez-Espino D."/>
            <person name="Jungbluth S."/>
            <person name="Walsh D.A."/>
            <person name="Denef V.J."/>
            <person name="McMahon K.D."/>
            <person name="Konstantinidis K.T."/>
            <person name="Eloe-Fadrosh E.A."/>
            <person name="Kyrpides N.C."/>
            <person name="Woyke T."/>
        </authorList>
    </citation>
    <scope>NUCLEOTIDE SEQUENCE</scope>
    <source>
        <strain evidence="1">GVMAG-M-3300027963-21</strain>
    </source>
</reference>
<sequence>MEYANDSVDANKLKAIYDANPSLFNLPANAVDANAQNCSTSSAVNFLYLPTIRGGRKMNGDAFIGGCGCGMKGGSGSSSSGDGSDAYTGGCFTCPKGTKKISIIYGTIHVVIPSLYKKYKNAKKSAKPVAKKAKKART</sequence>
<dbReference type="EMBL" id="MN740528">
    <property type="protein sequence ID" value="QHU31495.1"/>
    <property type="molecule type" value="Genomic_DNA"/>
</dbReference>
<protein>
    <submittedName>
        <fullName evidence="1">Uncharacterized protein</fullName>
    </submittedName>
</protein>
<proteinExistence type="predicted"/>